<reference evidence="2 3" key="1">
    <citation type="submission" date="2014-09" db="EMBL/GenBank/DDBJ databases">
        <authorList>
            <person name="Hornung B.V."/>
        </authorList>
    </citation>
    <scope>NUCLEOTIDE SEQUENCE [LARGE SCALE GENOMIC DNA]</scope>
    <source>
        <strain evidence="2 3">FRIFI</strain>
    </source>
</reference>
<dbReference type="KEGG" id="rhom:FRIFI_2176"/>
<dbReference type="Pfam" id="PF06686">
    <property type="entry name" value="SpoIIIAC"/>
    <property type="match status" value="1"/>
</dbReference>
<proteinExistence type="predicted"/>
<feature type="transmembrane region" description="Helical" evidence="1">
    <location>
        <begin position="33"/>
        <end position="55"/>
    </location>
</feature>
<evidence type="ECO:0000313" key="2">
    <source>
        <dbReference type="EMBL" id="CEI73704.1"/>
    </source>
</evidence>
<keyword evidence="1" id="KW-0472">Membrane</keyword>
<gene>
    <name evidence="2" type="ORF">FRIFI_2176</name>
</gene>
<keyword evidence="3" id="KW-1185">Reference proteome</keyword>
<protein>
    <submittedName>
        <fullName evidence="2">Stage III sporulation protein AC/AD protein family</fullName>
    </submittedName>
</protein>
<sequence length="65" mass="7284">MDISLIFKLGIGALLITIINTILDASGRKDWQIYVTVVGVVMAFTIVLKEVSVLFDTIKTMFMLY</sequence>
<evidence type="ECO:0000256" key="1">
    <source>
        <dbReference type="SAM" id="Phobius"/>
    </source>
</evidence>
<dbReference type="RefSeq" id="WP_092924426.1">
    <property type="nucleotide sequence ID" value="NZ_FJTZ01000012.1"/>
</dbReference>
<name>A0A2P2BX01_9FIRM</name>
<accession>A0A2P2BX01</accession>
<keyword evidence="1" id="KW-1133">Transmembrane helix</keyword>
<organism evidence="2 3">
    <name type="scientific">Romboutsia hominis</name>
    <dbReference type="NCBI Taxonomy" id="1507512"/>
    <lineage>
        <taxon>Bacteria</taxon>
        <taxon>Bacillati</taxon>
        <taxon>Bacillota</taxon>
        <taxon>Clostridia</taxon>
        <taxon>Peptostreptococcales</taxon>
        <taxon>Peptostreptococcaceae</taxon>
        <taxon>Romboutsia</taxon>
    </lineage>
</organism>
<dbReference type="InterPro" id="IPR025664">
    <property type="entry name" value="Spore_III_AC/AD"/>
</dbReference>
<feature type="transmembrane region" description="Helical" evidence="1">
    <location>
        <begin position="6"/>
        <end position="26"/>
    </location>
</feature>
<dbReference type="Proteomes" id="UP000245695">
    <property type="component" value="Chromosome 1"/>
</dbReference>
<dbReference type="AlphaFoldDB" id="A0A2P2BX01"/>
<dbReference type="EMBL" id="LN650648">
    <property type="protein sequence ID" value="CEI73704.1"/>
    <property type="molecule type" value="Genomic_DNA"/>
</dbReference>
<evidence type="ECO:0000313" key="3">
    <source>
        <dbReference type="Proteomes" id="UP000245695"/>
    </source>
</evidence>
<keyword evidence="1" id="KW-0812">Transmembrane</keyword>